<protein>
    <submittedName>
        <fullName evidence="2">Uncharacterized protein</fullName>
    </submittedName>
</protein>
<accession>A0A1A6AEX8</accession>
<feature type="compositionally biased region" description="Polar residues" evidence="1">
    <location>
        <begin position="11"/>
        <end position="23"/>
    </location>
</feature>
<evidence type="ECO:0000313" key="2">
    <source>
        <dbReference type="EMBL" id="OBR88604.1"/>
    </source>
</evidence>
<organism evidence="2">
    <name type="scientific">Kwoniella dejecticola CBS 10117</name>
    <dbReference type="NCBI Taxonomy" id="1296121"/>
    <lineage>
        <taxon>Eukaryota</taxon>
        <taxon>Fungi</taxon>
        <taxon>Dikarya</taxon>
        <taxon>Basidiomycota</taxon>
        <taxon>Agaricomycotina</taxon>
        <taxon>Tremellomycetes</taxon>
        <taxon>Tremellales</taxon>
        <taxon>Cryptococcaceae</taxon>
        <taxon>Kwoniella</taxon>
    </lineage>
</organism>
<evidence type="ECO:0000313" key="4">
    <source>
        <dbReference type="Proteomes" id="UP000078595"/>
    </source>
</evidence>
<dbReference type="Proteomes" id="UP000078595">
    <property type="component" value="Chromosome 1"/>
</dbReference>
<reference evidence="3" key="3">
    <citation type="submission" date="2024-02" db="EMBL/GenBank/DDBJ databases">
        <title>Comparative genomics of Cryptococcus and Kwoniella reveals pathogenesis evolution and contrasting modes of karyotype evolution via chromosome fusion or intercentromeric recombination.</title>
        <authorList>
            <person name="Coelho M.A."/>
            <person name="David-Palma M."/>
            <person name="Shea T."/>
            <person name="Bowers K."/>
            <person name="McGinley-Smith S."/>
            <person name="Mohammad A.W."/>
            <person name="Gnirke A."/>
            <person name="Yurkov A.M."/>
            <person name="Nowrousian M."/>
            <person name="Sun S."/>
            <person name="Cuomo C.A."/>
            <person name="Heitman J."/>
        </authorList>
    </citation>
    <scope>NUCLEOTIDE SEQUENCE</scope>
    <source>
        <strain evidence="3">CBS 10117</strain>
    </source>
</reference>
<gene>
    <name evidence="2" type="ORF">I303_00421</name>
    <name evidence="3" type="ORF">I303_100421</name>
</gene>
<keyword evidence="4" id="KW-1185">Reference proteome</keyword>
<reference evidence="2" key="1">
    <citation type="submission" date="2013-07" db="EMBL/GenBank/DDBJ databases">
        <title>The Genome Sequence of Cryptococcus dejecticola CBS10117.</title>
        <authorList>
            <consortium name="The Broad Institute Genome Sequencing Platform"/>
            <person name="Cuomo C."/>
            <person name="Litvintseva A."/>
            <person name="Chen Y."/>
            <person name="Heitman J."/>
            <person name="Sun S."/>
            <person name="Springer D."/>
            <person name="Dromer F."/>
            <person name="Young S.K."/>
            <person name="Zeng Q."/>
            <person name="Gargeya S."/>
            <person name="Fitzgerald M."/>
            <person name="Abouelleil A."/>
            <person name="Alvarado L."/>
            <person name="Berlin A.M."/>
            <person name="Chapman S.B."/>
            <person name="Dewar J."/>
            <person name="Goldberg J."/>
            <person name="Griggs A."/>
            <person name="Gujja S."/>
            <person name="Hansen M."/>
            <person name="Howarth C."/>
            <person name="Imamovic A."/>
            <person name="Larimer J."/>
            <person name="McCowan C."/>
            <person name="Murphy C."/>
            <person name="Pearson M."/>
            <person name="Priest M."/>
            <person name="Roberts A."/>
            <person name="Saif S."/>
            <person name="Shea T."/>
            <person name="Sykes S."/>
            <person name="Wortman J."/>
            <person name="Nusbaum C."/>
            <person name="Birren B."/>
        </authorList>
    </citation>
    <scope>NUCLEOTIDE SEQUENCE [LARGE SCALE GENOMIC DNA]</scope>
    <source>
        <strain evidence="2">CBS 10117</strain>
    </source>
</reference>
<proteinExistence type="predicted"/>
<dbReference type="RefSeq" id="XP_018266446.1">
    <property type="nucleotide sequence ID" value="XM_018403792.1"/>
</dbReference>
<dbReference type="EMBL" id="CP144530">
    <property type="protein sequence ID" value="WWC57886.1"/>
    <property type="molecule type" value="Genomic_DNA"/>
</dbReference>
<evidence type="ECO:0000313" key="3">
    <source>
        <dbReference type="EMBL" id="WWC57886.1"/>
    </source>
</evidence>
<reference evidence="3" key="2">
    <citation type="submission" date="2013-07" db="EMBL/GenBank/DDBJ databases">
        <authorList>
            <consortium name="The Broad Institute Genome Sequencing Platform"/>
            <person name="Cuomo C."/>
            <person name="Litvintseva A."/>
            <person name="Chen Y."/>
            <person name="Heitman J."/>
            <person name="Sun S."/>
            <person name="Springer D."/>
            <person name="Dromer F."/>
            <person name="Young S.K."/>
            <person name="Zeng Q."/>
            <person name="Gargeya S."/>
            <person name="Fitzgerald M."/>
            <person name="Abouelleil A."/>
            <person name="Alvarado L."/>
            <person name="Berlin A.M."/>
            <person name="Chapman S.B."/>
            <person name="Dewar J."/>
            <person name="Goldberg J."/>
            <person name="Griggs A."/>
            <person name="Gujja S."/>
            <person name="Hansen M."/>
            <person name="Howarth C."/>
            <person name="Imamovic A."/>
            <person name="Larimer J."/>
            <person name="McCowan C."/>
            <person name="Murphy C."/>
            <person name="Pearson M."/>
            <person name="Priest M."/>
            <person name="Roberts A."/>
            <person name="Saif S."/>
            <person name="Shea T."/>
            <person name="Sykes S."/>
            <person name="Wortman J."/>
            <person name="Nusbaum C."/>
            <person name="Birren B."/>
        </authorList>
    </citation>
    <scope>NUCLEOTIDE SEQUENCE</scope>
    <source>
        <strain evidence="3">CBS 10117</strain>
    </source>
</reference>
<sequence length="278" mass="29624">MSRQLRPLAPLSSQGESAQSNATAVMAPCSPTASHPSHFVGPTDFSSGDVRAVWQQYCLNNTPNSNLSVYFAHRMTQGLGGRIMLNIPSRAAISAGEDGTTTIIEPQFDIRDPSQQSNLLRFSSTLYDTDVAHTWSGESVSVGEQQRLPLGMYPVTLNNAIMRELDRASSGQINGQGILSGIFGAAYRRGDGMYISSMITNQNDNPSNIIYTLQSQPSTPGLPPFATVRHYDMSEDGALRPIKSQGIRAVGTGLGSAAGCVVDSAELEDSVWGTAPGP</sequence>
<dbReference type="EMBL" id="KI894027">
    <property type="protein sequence ID" value="OBR88604.1"/>
    <property type="molecule type" value="Genomic_DNA"/>
</dbReference>
<dbReference type="GeneID" id="28964120"/>
<dbReference type="AlphaFoldDB" id="A0A1A6AEX8"/>
<dbReference type="KEGG" id="kdj:28964120"/>
<dbReference type="VEuPathDB" id="FungiDB:I303_00421"/>
<name>A0A1A6AEX8_9TREE</name>
<feature type="region of interest" description="Disordered" evidence="1">
    <location>
        <begin position="1"/>
        <end position="24"/>
    </location>
</feature>
<evidence type="ECO:0000256" key="1">
    <source>
        <dbReference type="SAM" id="MobiDB-lite"/>
    </source>
</evidence>